<keyword evidence="2" id="KW-1185">Reference proteome</keyword>
<dbReference type="EMBL" id="DYDO01002313">
    <property type="protein sequence ID" value="DBA13477.1"/>
    <property type="molecule type" value="Genomic_DNA"/>
</dbReference>
<accession>A0AAV2ZNW8</accession>
<comment type="caution">
    <text evidence="1">The sequence shown here is derived from an EMBL/GenBank/DDBJ whole genome shotgun (WGS) entry which is preliminary data.</text>
</comment>
<sequence>MTASVAWVLLNFPSSLQPDEASPGRGYQAFCRENGGKCSLRIGSIFFPIVNINWFLLSPFYTRFAMLLADSSSETLPHRMDRWTIISQNSLATTCIRIP</sequence>
<evidence type="ECO:0000313" key="1">
    <source>
        <dbReference type="EMBL" id="DBA13477.1"/>
    </source>
</evidence>
<proteinExistence type="predicted"/>
<reference evidence="1" key="1">
    <citation type="thesis" date="2020" institute="ProQuest LLC" country="789 East Eisenhower Parkway, Ann Arbor, MI, USA">
        <title>Comparative Genomics and Chromosome Evolution.</title>
        <authorList>
            <person name="Mudd A.B."/>
        </authorList>
    </citation>
    <scope>NUCLEOTIDE SEQUENCE</scope>
    <source>
        <strain evidence="1">1538</strain>
        <tissue evidence="1">Blood</tissue>
    </source>
</reference>
<organism evidence="1 2">
    <name type="scientific">Pyxicephalus adspersus</name>
    <name type="common">African bullfrog</name>
    <dbReference type="NCBI Taxonomy" id="30357"/>
    <lineage>
        <taxon>Eukaryota</taxon>
        <taxon>Metazoa</taxon>
        <taxon>Chordata</taxon>
        <taxon>Craniata</taxon>
        <taxon>Vertebrata</taxon>
        <taxon>Euteleostomi</taxon>
        <taxon>Amphibia</taxon>
        <taxon>Batrachia</taxon>
        <taxon>Anura</taxon>
        <taxon>Neobatrachia</taxon>
        <taxon>Ranoidea</taxon>
        <taxon>Pyxicephalidae</taxon>
        <taxon>Pyxicephalinae</taxon>
        <taxon>Pyxicephalus</taxon>
    </lineage>
</organism>
<protein>
    <submittedName>
        <fullName evidence="1">Uncharacterized protein</fullName>
    </submittedName>
</protein>
<evidence type="ECO:0000313" key="2">
    <source>
        <dbReference type="Proteomes" id="UP001181693"/>
    </source>
</evidence>
<gene>
    <name evidence="1" type="ORF">GDO54_018510</name>
</gene>
<dbReference type="Proteomes" id="UP001181693">
    <property type="component" value="Unassembled WGS sequence"/>
</dbReference>
<name>A0AAV2ZNW8_PYXAD</name>
<dbReference type="AlphaFoldDB" id="A0AAV2ZNW8"/>